<dbReference type="EMBL" id="CP163441">
    <property type="protein sequence ID" value="XDQ46708.1"/>
    <property type="molecule type" value="Genomic_DNA"/>
</dbReference>
<dbReference type="RefSeq" id="WP_369225742.1">
    <property type="nucleotide sequence ID" value="NZ_CP163441.1"/>
</dbReference>
<dbReference type="GO" id="GO:0120147">
    <property type="term" value="F:formylglycine-generating oxidase activity"/>
    <property type="evidence" value="ECO:0007669"/>
    <property type="project" value="TreeGrafter"/>
</dbReference>
<reference evidence="2" key="1">
    <citation type="submission" date="2024-07" db="EMBL/GenBank/DDBJ databases">
        <authorList>
            <person name="Yu S.T."/>
        </authorList>
    </citation>
    <scope>NUCLEOTIDE SEQUENCE</scope>
    <source>
        <strain evidence="2">R39</strain>
    </source>
</reference>
<proteinExistence type="predicted"/>
<dbReference type="InterPro" id="IPR005532">
    <property type="entry name" value="SUMF_dom"/>
</dbReference>
<feature type="domain" description="Sulfatase-modifying factor enzyme-like" evidence="1">
    <location>
        <begin position="268"/>
        <end position="572"/>
    </location>
</feature>
<organism evidence="2">
    <name type="scientific">Streptomyces sp. R39</name>
    <dbReference type="NCBI Taxonomy" id="3238631"/>
    <lineage>
        <taxon>Bacteria</taxon>
        <taxon>Bacillati</taxon>
        <taxon>Actinomycetota</taxon>
        <taxon>Actinomycetes</taxon>
        <taxon>Kitasatosporales</taxon>
        <taxon>Streptomycetaceae</taxon>
        <taxon>Streptomyces</taxon>
    </lineage>
</organism>
<evidence type="ECO:0000259" key="1">
    <source>
        <dbReference type="Pfam" id="PF03781"/>
    </source>
</evidence>
<evidence type="ECO:0000313" key="2">
    <source>
        <dbReference type="EMBL" id="XDQ46708.1"/>
    </source>
</evidence>
<dbReference type="InterPro" id="IPR042095">
    <property type="entry name" value="SUMF_sf"/>
</dbReference>
<sequence>MEQNREIPTSIGHFCRLAADEFLRKRPRRRPGESQNTCLLRAEYDSEIQRIMEEIGFEVVSLRAVDPLANAIPASATQAPIVRALGGDDQFYDAYPAVADYVGFLRRGHGILAVDGSARLSFRESLFRDYFAGCAMAHRSSQTIVESCRSVVWHAPLKYWASAQSTFEGYRLVTAVTAELVSAAEDDAACALTYQILAGELMAALRVAMPDVPVTGLSRGLHRTVSAALTAASTDRAIPLDKRAKSATLYAQLNPVTWEESSRALVAESMCMSGGTFPVGSVSPLDSEDEKYRLIDWHPQRNEEIPSFRIAKFPVTNREYAEFILSGGYRDLDCWPEGPARLWAMQDPAFIDGPEGPRIGSTASQRLHLRKEMREGIVDENALQDYVDQLLLREVPLYWWDPRYNQPTQPVVGVNWWEALAYCRWLTKRLRENGSLDDRGFVDIPSEFEWERACLRSPVSQPYPWGEAWEDDMAHVRTEVNWIQQSVPVGIFPWATWEGGPQDMVGNVWEWTKSLAWSYSDARPGREDISDQGDRTVRGGSWFSREMNARKIQFRSYDPPQNAYVDLGFRVAYYTM</sequence>
<dbReference type="Pfam" id="PF03781">
    <property type="entry name" value="FGE-sulfatase"/>
    <property type="match status" value="1"/>
</dbReference>
<name>A0AB39QTA9_9ACTN</name>
<dbReference type="SUPFAM" id="SSF56436">
    <property type="entry name" value="C-type lectin-like"/>
    <property type="match status" value="1"/>
</dbReference>
<dbReference type="InterPro" id="IPR016187">
    <property type="entry name" value="CTDL_fold"/>
</dbReference>
<accession>A0AB39QTA9</accession>
<dbReference type="PANTHER" id="PTHR23150">
    <property type="entry name" value="SULFATASE MODIFYING FACTOR 1, 2"/>
    <property type="match status" value="1"/>
</dbReference>
<protein>
    <submittedName>
        <fullName evidence="2">Formylglycine-generating enzyme family protein</fullName>
    </submittedName>
</protein>
<dbReference type="InterPro" id="IPR051043">
    <property type="entry name" value="Sulfatase_Mod_Factor_Kinase"/>
</dbReference>
<gene>
    <name evidence="2" type="ORF">AB5J52_33090</name>
</gene>
<dbReference type="PANTHER" id="PTHR23150:SF19">
    <property type="entry name" value="FORMYLGLYCINE-GENERATING ENZYME"/>
    <property type="match status" value="1"/>
</dbReference>
<dbReference type="AlphaFoldDB" id="A0AB39QTA9"/>
<dbReference type="Gene3D" id="3.90.1580.10">
    <property type="entry name" value="paralog of FGE (formylglycine-generating enzyme)"/>
    <property type="match status" value="1"/>
</dbReference>